<keyword evidence="2" id="KW-1185">Reference proteome</keyword>
<comment type="caution">
    <text evidence="1">The sequence shown here is derived from an EMBL/GenBank/DDBJ whole genome shotgun (WGS) entry which is preliminary data.</text>
</comment>
<evidence type="ECO:0000313" key="2">
    <source>
        <dbReference type="Proteomes" id="UP001145114"/>
    </source>
</evidence>
<proteinExistence type="predicted"/>
<accession>A0ACC1HYH7</accession>
<dbReference type="EMBL" id="JAMZIH010000728">
    <property type="protein sequence ID" value="KAJ1678939.1"/>
    <property type="molecule type" value="Genomic_DNA"/>
</dbReference>
<evidence type="ECO:0000313" key="1">
    <source>
        <dbReference type="EMBL" id="KAJ1678939.1"/>
    </source>
</evidence>
<name>A0ACC1HYH7_9FUNG</name>
<gene>
    <name evidence="1" type="ORF">EV182_003047</name>
</gene>
<organism evidence="1 2">
    <name type="scientific">Spiromyces aspiralis</name>
    <dbReference type="NCBI Taxonomy" id="68401"/>
    <lineage>
        <taxon>Eukaryota</taxon>
        <taxon>Fungi</taxon>
        <taxon>Fungi incertae sedis</taxon>
        <taxon>Zoopagomycota</taxon>
        <taxon>Kickxellomycotina</taxon>
        <taxon>Kickxellomycetes</taxon>
        <taxon>Kickxellales</taxon>
        <taxon>Kickxellaceae</taxon>
        <taxon>Spiromyces</taxon>
    </lineage>
</organism>
<dbReference type="Proteomes" id="UP001145114">
    <property type="component" value="Unassembled WGS sequence"/>
</dbReference>
<protein>
    <submittedName>
        <fullName evidence="1">Uncharacterized protein</fullName>
    </submittedName>
</protein>
<sequence>MDLIKVRLQTQVGASGGGSFGVIKSIYANQGILGYYNGLSAAVIRQLTYSMVRFGVYDTLKHQLKAEDGTLPFYTTIGIGMVAGAAGGLAGNPADVINVRMQNDGALEPHLRRNYKHAIDGLVRITREDGMGALFNGFKPNLGRAVLITASQLCSYDLFKQHLVAPYFGETLTTHFLSSVLASLVATTLSSPFDVLKTRVMNSAAGSEVGQGMAGALTSILRNEGPRALFKGWTPAFLRLGPQTIVTFITLERLRSWYYSHYAQKHRVRFE</sequence>
<reference evidence="1" key="1">
    <citation type="submission" date="2022-06" db="EMBL/GenBank/DDBJ databases">
        <title>Phylogenomic reconstructions and comparative analyses of Kickxellomycotina fungi.</title>
        <authorList>
            <person name="Reynolds N.K."/>
            <person name="Stajich J.E."/>
            <person name="Barry K."/>
            <person name="Grigoriev I.V."/>
            <person name="Crous P."/>
            <person name="Smith M.E."/>
        </authorList>
    </citation>
    <scope>NUCLEOTIDE SEQUENCE</scope>
    <source>
        <strain evidence="1">RSA 2271</strain>
    </source>
</reference>